<reference evidence="4" key="1">
    <citation type="journal article" date="2014" name="Proc. Natl. Acad. Sci. U.S.A.">
        <title>Extensive sampling of basidiomycete genomes demonstrates inadequacy of the white-rot/brown-rot paradigm for wood decay fungi.</title>
        <authorList>
            <person name="Riley R."/>
            <person name="Salamov A.A."/>
            <person name="Brown D.W."/>
            <person name="Nagy L.G."/>
            <person name="Floudas D."/>
            <person name="Held B.W."/>
            <person name="Levasseur A."/>
            <person name="Lombard V."/>
            <person name="Morin E."/>
            <person name="Otillar R."/>
            <person name="Lindquist E.A."/>
            <person name="Sun H."/>
            <person name="LaButti K.M."/>
            <person name="Schmutz J."/>
            <person name="Jabbour D."/>
            <person name="Luo H."/>
            <person name="Baker S.E."/>
            <person name="Pisabarro A.G."/>
            <person name="Walton J.D."/>
            <person name="Blanchette R.A."/>
            <person name="Henrissat B."/>
            <person name="Martin F."/>
            <person name="Cullen D."/>
            <person name="Hibbett D.S."/>
            <person name="Grigoriev I.V."/>
        </authorList>
    </citation>
    <scope>NUCLEOTIDE SEQUENCE [LARGE SCALE GENOMIC DNA]</scope>
    <source>
        <strain evidence="4">MUCL 33604</strain>
    </source>
</reference>
<keyword evidence="4" id="KW-1185">Reference proteome</keyword>
<dbReference type="AlphaFoldDB" id="A0A067QGC3"/>
<evidence type="ECO:0000256" key="1">
    <source>
        <dbReference type="SAM" id="Coils"/>
    </source>
</evidence>
<organism evidence="3 4">
    <name type="scientific">Jaapia argillacea MUCL 33604</name>
    <dbReference type="NCBI Taxonomy" id="933084"/>
    <lineage>
        <taxon>Eukaryota</taxon>
        <taxon>Fungi</taxon>
        <taxon>Dikarya</taxon>
        <taxon>Basidiomycota</taxon>
        <taxon>Agaricomycotina</taxon>
        <taxon>Agaricomycetes</taxon>
        <taxon>Agaricomycetidae</taxon>
        <taxon>Jaapiales</taxon>
        <taxon>Jaapiaceae</taxon>
        <taxon>Jaapia</taxon>
    </lineage>
</organism>
<evidence type="ECO:0000256" key="2">
    <source>
        <dbReference type="SAM" id="MobiDB-lite"/>
    </source>
</evidence>
<evidence type="ECO:0000313" key="4">
    <source>
        <dbReference type="Proteomes" id="UP000027265"/>
    </source>
</evidence>
<dbReference type="EMBL" id="KL197711">
    <property type="protein sequence ID" value="KDQ62562.1"/>
    <property type="molecule type" value="Genomic_DNA"/>
</dbReference>
<dbReference type="HOGENOM" id="CLU_052711_1_0_1"/>
<accession>A0A067QGC3</accession>
<dbReference type="PANTHER" id="PTHR39472">
    <property type="entry name" value="EXPRESSED PROTEIN"/>
    <property type="match status" value="1"/>
</dbReference>
<proteinExistence type="predicted"/>
<dbReference type="STRING" id="933084.A0A067QGC3"/>
<evidence type="ECO:0000313" key="3">
    <source>
        <dbReference type="EMBL" id="KDQ62562.1"/>
    </source>
</evidence>
<feature type="compositionally biased region" description="Gly residues" evidence="2">
    <location>
        <begin position="255"/>
        <end position="268"/>
    </location>
</feature>
<dbReference type="Proteomes" id="UP000027265">
    <property type="component" value="Unassembled WGS sequence"/>
</dbReference>
<feature type="compositionally biased region" description="Low complexity" evidence="2">
    <location>
        <begin position="277"/>
        <end position="291"/>
    </location>
</feature>
<dbReference type="OrthoDB" id="21214at2759"/>
<protein>
    <submittedName>
        <fullName evidence="3">Uncharacterized protein</fullName>
    </submittedName>
</protein>
<name>A0A067QGC3_9AGAM</name>
<keyword evidence="1" id="KW-0175">Coiled coil</keyword>
<sequence length="319" mass="34866">MAILGGGPDQEILRVWGLISELSEQLTQNRSLSAALHAQLGKVKTQAIHSQTGFVLRRFNQDKPRETYEAELERMNSAMSAENQALLHDNKQLNALIKEYEQTLETVMSTFRTRANEVQEHELSLIREYETRLVAQETEDLNAELASSTQLSESLSRISTLLRQVIRLTNGEDGAIMPPDYSPQSTSFSHGALLSGLELAPLPTSPTQDGGDALEDDPELRDQAVADWALDRECELARLEKENEELRRLLAVQQDGGGHGGLGGGRGEGQGHERQSSDSSSSFISAVSVGSYPRHQQRLGGAAGTVGPFGTYKKMRGPG</sequence>
<dbReference type="InParanoid" id="A0A067QGC3"/>
<feature type="region of interest" description="Disordered" evidence="2">
    <location>
        <begin position="253"/>
        <end position="319"/>
    </location>
</feature>
<feature type="coiled-coil region" evidence="1">
    <location>
        <begin position="65"/>
        <end position="110"/>
    </location>
</feature>
<gene>
    <name evidence="3" type="ORF">JAAARDRAFT_54489</name>
</gene>
<dbReference type="PANTHER" id="PTHR39472:SF1">
    <property type="entry name" value="EXPRESSED PROTEIN"/>
    <property type="match status" value="1"/>
</dbReference>